<dbReference type="EMBL" id="MU827322">
    <property type="protein sequence ID" value="KAJ7356309.1"/>
    <property type="molecule type" value="Genomic_DNA"/>
</dbReference>
<dbReference type="GO" id="GO:0016020">
    <property type="term" value="C:membrane"/>
    <property type="evidence" value="ECO:0007669"/>
    <property type="project" value="UniProtKB-SubCell"/>
</dbReference>
<evidence type="ECO:0000256" key="6">
    <source>
        <dbReference type="ARBA" id="ARBA00022801"/>
    </source>
</evidence>
<name>A0A9W9YLD2_9CNID</name>
<dbReference type="PANTHER" id="PTHR43731">
    <property type="entry name" value="RHOMBOID PROTEASE"/>
    <property type="match status" value="1"/>
</dbReference>
<dbReference type="InterPro" id="IPR035952">
    <property type="entry name" value="Rhomboid-like_sf"/>
</dbReference>
<feature type="transmembrane region" description="Helical" evidence="9">
    <location>
        <begin position="84"/>
        <end position="105"/>
    </location>
</feature>
<evidence type="ECO:0000313" key="12">
    <source>
        <dbReference type="Proteomes" id="UP001163046"/>
    </source>
</evidence>
<evidence type="ECO:0000256" key="1">
    <source>
        <dbReference type="ARBA" id="ARBA00000156"/>
    </source>
</evidence>
<feature type="transmembrane region" description="Helical" evidence="9">
    <location>
        <begin position="244"/>
        <end position="263"/>
    </location>
</feature>
<evidence type="ECO:0000256" key="3">
    <source>
        <dbReference type="ARBA" id="ARBA00009045"/>
    </source>
</evidence>
<dbReference type="InterPro" id="IPR022764">
    <property type="entry name" value="Peptidase_S54_rhomboid_dom"/>
</dbReference>
<sequence length="273" mass="30955">MSRFCSIAFFFPDSISVSWFPFNMSAVTLDRHFSFSPENLTQGRYHTLVSMLLNHQDEQHLFNNLTILIPNGYHVHKRFGRKHFLAAFLGGGVAGNLSQLCFYIFQRIRWETILPSPNSWGILGDFLGNKAEIWQKFALDKVFTSVHGATPCIGASAAISSIIAVETCANVVSLYDKYKELRRRRRLGLADREWDNRMMKEVMYEVCHLWLVVTILLSDLVPLFDSTIPSKGIFGTLAAYSSDGIGHAAHMGGFIFGVMYYLVKLSGVRREVR</sequence>
<reference evidence="11" key="1">
    <citation type="submission" date="2023-01" db="EMBL/GenBank/DDBJ databases">
        <title>Genome assembly of the deep-sea coral Lophelia pertusa.</title>
        <authorList>
            <person name="Herrera S."/>
            <person name="Cordes E."/>
        </authorList>
    </citation>
    <scope>NUCLEOTIDE SEQUENCE</scope>
    <source>
        <strain evidence="11">USNM1676648</strain>
        <tissue evidence="11">Polyp</tissue>
    </source>
</reference>
<keyword evidence="5 9" id="KW-0812">Transmembrane</keyword>
<proteinExistence type="inferred from homology"/>
<evidence type="ECO:0000256" key="4">
    <source>
        <dbReference type="ARBA" id="ARBA00013039"/>
    </source>
</evidence>
<comment type="catalytic activity">
    <reaction evidence="1">
        <text>Cleaves type-1 transmembrane domains using a catalytic dyad composed of serine and histidine that are contributed by different transmembrane domains.</text>
        <dbReference type="EC" id="3.4.21.105"/>
    </reaction>
</comment>
<evidence type="ECO:0000256" key="7">
    <source>
        <dbReference type="ARBA" id="ARBA00022989"/>
    </source>
</evidence>
<evidence type="ECO:0000313" key="11">
    <source>
        <dbReference type="EMBL" id="KAJ7356309.1"/>
    </source>
</evidence>
<comment type="similarity">
    <text evidence="3">Belongs to the peptidase S54 family.</text>
</comment>
<dbReference type="Gene3D" id="1.20.1540.10">
    <property type="entry name" value="Rhomboid-like"/>
    <property type="match status" value="1"/>
</dbReference>
<gene>
    <name evidence="11" type="ORF">OS493_025418</name>
</gene>
<comment type="subcellular location">
    <subcellularLocation>
        <location evidence="2">Membrane</location>
        <topology evidence="2">Multi-pass membrane protein</topology>
    </subcellularLocation>
</comment>
<dbReference type="EC" id="3.4.21.105" evidence="4"/>
<dbReference type="PANTHER" id="PTHR43731:SF14">
    <property type="entry name" value="PRESENILIN-ASSOCIATED RHOMBOID-LIKE PROTEIN, MITOCHONDRIAL"/>
    <property type="match status" value="1"/>
</dbReference>
<keyword evidence="7 9" id="KW-1133">Transmembrane helix</keyword>
<dbReference type="OrthoDB" id="418595at2759"/>
<dbReference type="AlphaFoldDB" id="A0A9W9YLD2"/>
<organism evidence="11 12">
    <name type="scientific">Desmophyllum pertusum</name>
    <dbReference type="NCBI Taxonomy" id="174260"/>
    <lineage>
        <taxon>Eukaryota</taxon>
        <taxon>Metazoa</taxon>
        <taxon>Cnidaria</taxon>
        <taxon>Anthozoa</taxon>
        <taxon>Hexacorallia</taxon>
        <taxon>Scleractinia</taxon>
        <taxon>Caryophylliina</taxon>
        <taxon>Caryophylliidae</taxon>
        <taxon>Desmophyllum</taxon>
    </lineage>
</organism>
<accession>A0A9W9YLD2</accession>
<protein>
    <recommendedName>
        <fullName evidence="4">rhomboid protease</fullName>
        <ecNumber evidence="4">3.4.21.105</ecNumber>
    </recommendedName>
</protein>
<evidence type="ECO:0000256" key="9">
    <source>
        <dbReference type="SAM" id="Phobius"/>
    </source>
</evidence>
<keyword evidence="12" id="KW-1185">Reference proteome</keyword>
<evidence type="ECO:0000256" key="8">
    <source>
        <dbReference type="ARBA" id="ARBA00023136"/>
    </source>
</evidence>
<feature type="transmembrane region" description="Helical" evidence="9">
    <location>
        <begin position="202"/>
        <end position="224"/>
    </location>
</feature>
<dbReference type="Pfam" id="PF01694">
    <property type="entry name" value="Rhomboid"/>
    <property type="match status" value="1"/>
</dbReference>
<evidence type="ECO:0000256" key="2">
    <source>
        <dbReference type="ARBA" id="ARBA00004141"/>
    </source>
</evidence>
<dbReference type="SUPFAM" id="SSF144091">
    <property type="entry name" value="Rhomboid-like"/>
    <property type="match status" value="1"/>
</dbReference>
<dbReference type="Proteomes" id="UP001163046">
    <property type="component" value="Unassembled WGS sequence"/>
</dbReference>
<keyword evidence="6" id="KW-0378">Hydrolase</keyword>
<dbReference type="InterPro" id="IPR050925">
    <property type="entry name" value="Rhomboid_protease_S54"/>
</dbReference>
<feature type="domain" description="Peptidase S54 rhomboid" evidence="10">
    <location>
        <begin position="43"/>
        <end position="102"/>
    </location>
</feature>
<evidence type="ECO:0000256" key="5">
    <source>
        <dbReference type="ARBA" id="ARBA00022692"/>
    </source>
</evidence>
<evidence type="ECO:0000259" key="10">
    <source>
        <dbReference type="Pfam" id="PF01694"/>
    </source>
</evidence>
<feature type="transmembrane region" description="Helical" evidence="9">
    <location>
        <begin position="153"/>
        <end position="175"/>
    </location>
</feature>
<dbReference type="GO" id="GO:0004252">
    <property type="term" value="F:serine-type endopeptidase activity"/>
    <property type="evidence" value="ECO:0007669"/>
    <property type="project" value="InterPro"/>
</dbReference>
<comment type="caution">
    <text evidence="11">The sequence shown here is derived from an EMBL/GenBank/DDBJ whole genome shotgun (WGS) entry which is preliminary data.</text>
</comment>
<keyword evidence="8 9" id="KW-0472">Membrane</keyword>